<evidence type="ECO:0008006" key="3">
    <source>
        <dbReference type="Google" id="ProtNLM"/>
    </source>
</evidence>
<dbReference type="EMBL" id="QPFP01000001">
    <property type="protein sequence ID" value="TEB39661.1"/>
    <property type="molecule type" value="Genomic_DNA"/>
</dbReference>
<proteinExistence type="predicted"/>
<dbReference type="SUPFAM" id="SSF50978">
    <property type="entry name" value="WD40 repeat-like"/>
    <property type="match status" value="1"/>
</dbReference>
<dbReference type="STRING" id="71717.A0A4Y7U080"/>
<protein>
    <recommendedName>
        <fullName evidence="3">WD40 repeat-like protein</fullName>
    </recommendedName>
</protein>
<evidence type="ECO:0000313" key="2">
    <source>
        <dbReference type="Proteomes" id="UP000298030"/>
    </source>
</evidence>
<dbReference type="OrthoDB" id="2161379at2759"/>
<accession>A0A4Y7U080</accession>
<dbReference type="AlphaFoldDB" id="A0A4Y7U080"/>
<dbReference type="InterPro" id="IPR015943">
    <property type="entry name" value="WD40/YVTN_repeat-like_dom_sf"/>
</dbReference>
<keyword evidence="2" id="KW-1185">Reference proteome</keyword>
<dbReference type="Pfam" id="PF00400">
    <property type="entry name" value="WD40"/>
    <property type="match status" value="1"/>
</dbReference>
<dbReference type="PANTHER" id="PTHR44666:SF1">
    <property type="entry name" value="WD REPEAT-CONTAINING PROTEIN 53"/>
    <property type="match status" value="1"/>
</dbReference>
<organism evidence="1 2">
    <name type="scientific">Coprinellus micaceus</name>
    <name type="common">Glistening ink-cap mushroom</name>
    <name type="synonym">Coprinus micaceus</name>
    <dbReference type="NCBI Taxonomy" id="71717"/>
    <lineage>
        <taxon>Eukaryota</taxon>
        <taxon>Fungi</taxon>
        <taxon>Dikarya</taxon>
        <taxon>Basidiomycota</taxon>
        <taxon>Agaricomycotina</taxon>
        <taxon>Agaricomycetes</taxon>
        <taxon>Agaricomycetidae</taxon>
        <taxon>Agaricales</taxon>
        <taxon>Agaricineae</taxon>
        <taxon>Psathyrellaceae</taxon>
        <taxon>Coprinellus</taxon>
    </lineage>
</organism>
<dbReference type="SMART" id="SM00320">
    <property type="entry name" value="WD40"/>
    <property type="match status" value="3"/>
</dbReference>
<dbReference type="Proteomes" id="UP000298030">
    <property type="component" value="Unassembled WGS sequence"/>
</dbReference>
<comment type="caution">
    <text evidence="1">The sequence shown here is derived from an EMBL/GenBank/DDBJ whole genome shotgun (WGS) entry which is preliminary data.</text>
</comment>
<name>A0A4Y7U080_COPMI</name>
<dbReference type="Gene3D" id="2.130.10.10">
    <property type="entry name" value="YVTN repeat-like/Quinoprotein amine dehydrogenase"/>
    <property type="match status" value="2"/>
</dbReference>
<dbReference type="PANTHER" id="PTHR44666">
    <property type="entry name" value="WD REPEAT-CONTAINING PROTEIN 53"/>
    <property type="match status" value="1"/>
</dbReference>
<sequence length="369" mass="39557">MGTIYTTQDTFSIPAPVSSLTLGHVGQLYAGSDDGSLRVYDLSTNKVSKAIRGLSGEVSSIICVKRPGSELRDAWIAHGRMISRFKLDTKKMIQTLDDALVSLTVGETKDRSSQPGLKLALNGNKSHLAFGLDSGVVGLVELGKKEICSSVQFISDRGNELVSAGYDHFVKHLDFIKDEFISGIQMDDSTLAAPENGISFSPPFVLSTAFSPSGVFAIGTADGRLGVFFGGERSTAPLKKKPKRWPGLSTAEMLLLKVADGPIVAVSFSQARVLTISTMLGVLTQYELIYDAQDDQGQALLKQLWQGDVKTIEKVNAMLVDERRIIVGGLSKDGKGVIEVWKKGGASIAAVPEAPLPEEQTPAKEEGEN</sequence>
<evidence type="ECO:0000313" key="1">
    <source>
        <dbReference type="EMBL" id="TEB39661.1"/>
    </source>
</evidence>
<dbReference type="InterPro" id="IPR042453">
    <property type="entry name" value="WDR53"/>
</dbReference>
<dbReference type="InterPro" id="IPR001680">
    <property type="entry name" value="WD40_rpt"/>
</dbReference>
<reference evidence="1 2" key="1">
    <citation type="journal article" date="2019" name="Nat. Ecol. Evol.">
        <title>Megaphylogeny resolves global patterns of mushroom evolution.</title>
        <authorList>
            <person name="Varga T."/>
            <person name="Krizsan K."/>
            <person name="Foldi C."/>
            <person name="Dima B."/>
            <person name="Sanchez-Garcia M."/>
            <person name="Sanchez-Ramirez S."/>
            <person name="Szollosi G.J."/>
            <person name="Szarkandi J.G."/>
            <person name="Papp V."/>
            <person name="Albert L."/>
            <person name="Andreopoulos W."/>
            <person name="Angelini C."/>
            <person name="Antonin V."/>
            <person name="Barry K.W."/>
            <person name="Bougher N.L."/>
            <person name="Buchanan P."/>
            <person name="Buyck B."/>
            <person name="Bense V."/>
            <person name="Catcheside P."/>
            <person name="Chovatia M."/>
            <person name="Cooper J."/>
            <person name="Damon W."/>
            <person name="Desjardin D."/>
            <person name="Finy P."/>
            <person name="Geml J."/>
            <person name="Haridas S."/>
            <person name="Hughes K."/>
            <person name="Justo A."/>
            <person name="Karasinski D."/>
            <person name="Kautmanova I."/>
            <person name="Kiss B."/>
            <person name="Kocsube S."/>
            <person name="Kotiranta H."/>
            <person name="LaButti K.M."/>
            <person name="Lechner B.E."/>
            <person name="Liimatainen K."/>
            <person name="Lipzen A."/>
            <person name="Lukacs Z."/>
            <person name="Mihaltcheva S."/>
            <person name="Morgado L.N."/>
            <person name="Niskanen T."/>
            <person name="Noordeloos M.E."/>
            <person name="Ohm R.A."/>
            <person name="Ortiz-Santana B."/>
            <person name="Ovrebo C."/>
            <person name="Racz N."/>
            <person name="Riley R."/>
            <person name="Savchenko A."/>
            <person name="Shiryaev A."/>
            <person name="Soop K."/>
            <person name="Spirin V."/>
            <person name="Szebenyi C."/>
            <person name="Tomsovsky M."/>
            <person name="Tulloss R.E."/>
            <person name="Uehling J."/>
            <person name="Grigoriev I.V."/>
            <person name="Vagvolgyi C."/>
            <person name="Papp T."/>
            <person name="Martin F.M."/>
            <person name="Miettinen O."/>
            <person name="Hibbett D.S."/>
            <person name="Nagy L.G."/>
        </authorList>
    </citation>
    <scope>NUCLEOTIDE SEQUENCE [LARGE SCALE GENOMIC DNA]</scope>
    <source>
        <strain evidence="1 2">FP101781</strain>
    </source>
</reference>
<dbReference type="InterPro" id="IPR036322">
    <property type="entry name" value="WD40_repeat_dom_sf"/>
</dbReference>
<gene>
    <name evidence="1" type="ORF">FA13DRAFT_1825837</name>
</gene>